<feature type="transmembrane region" description="Helical" evidence="11">
    <location>
        <begin position="194"/>
        <end position="210"/>
    </location>
</feature>
<dbReference type="HAMAP" id="MF_01844">
    <property type="entry name" value="NhaA"/>
    <property type="match status" value="1"/>
</dbReference>
<feature type="transmembrane region" description="Helical" evidence="11">
    <location>
        <begin position="33"/>
        <end position="53"/>
    </location>
</feature>
<dbReference type="GO" id="GO:0006885">
    <property type="term" value="P:regulation of pH"/>
    <property type="evidence" value="ECO:0007669"/>
    <property type="project" value="UniProtKB-UniRule"/>
</dbReference>
<feature type="transmembrane region" description="Helical" evidence="11">
    <location>
        <begin position="275"/>
        <end position="300"/>
    </location>
</feature>
<comment type="catalytic activity">
    <reaction evidence="11">
        <text>Na(+)(in) + 2 H(+)(out) = Na(+)(out) + 2 H(+)(in)</text>
        <dbReference type="Rhea" id="RHEA:29251"/>
        <dbReference type="ChEBI" id="CHEBI:15378"/>
        <dbReference type="ChEBI" id="CHEBI:29101"/>
    </reaction>
</comment>
<feature type="transmembrane region" description="Helical" evidence="11">
    <location>
        <begin position="343"/>
        <end position="366"/>
    </location>
</feature>
<feature type="transmembrane region" description="Helical" evidence="11">
    <location>
        <begin position="378"/>
        <end position="397"/>
    </location>
</feature>
<keyword evidence="4 11" id="KW-1003">Cell membrane</keyword>
<keyword evidence="10 11" id="KW-0739">Sodium transport</keyword>
<keyword evidence="3 11" id="KW-0050">Antiport</keyword>
<feature type="transmembrane region" description="Helical" evidence="11">
    <location>
        <begin position="139"/>
        <end position="161"/>
    </location>
</feature>
<dbReference type="OrthoDB" id="117402at2"/>
<evidence type="ECO:0000256" key="10">
    <source>
        <dbReference type="ARBA" id="ARBA00023201"/>
    </source>
</evidence>
<keyword evidence="9 11" id="KW-0472">Membrane</keyword>
<keyword evidence="8 11" id="KW-0406">Ion transport</keyword>
<accession>A0A1H1Q0X9</accession>
<dbReference type="InterPro" id="IPR004670">
    <property type="entry name" value="NhaA"/>
</dbReference>
<evidence type="ECO:0000256" key="3">
    <source>
        <dbReference type="ARBA" id="ARBA00022449"/>
    </source>
</evidence>
<evidence type="ECO:0000256" key="6">
    <source>
        <dbReference type="ARBA" id="ARBA00022989"/>
    </source>
</evidence>
<keyword evidence="5 11" id="KW-0812">Transmembrane</keyword>
<evidence type="ECO:0000256" key="8">
    <source>
        <dbReference type="ARBA" id="ARBA00023065"/>
    </source>
</evidence>
<organism evidence="12 13">
    <name type="scientific">Actinopolymorpha singaporensis</name>
    <dbReference type="NCBI Taxonomy" id="117157"/>
    <lineage>
        <taxon>Bacteria</taxon>
        <taxon>Bacillati</taxon>
        <taxon>Actinomycetota</taxon>
        <taxon>Actinomycetes</taxon>
        <taxon>Propionibacteriales</taxon>
        <taxon>Actinopolymorphaceae</taxon>
        <taxon>Actinopolymorpha</taxon>
    </lineage>
</organism>
<evidence type="ECO:0000256" key="9">
    <source>
        <dbReference type="ARBA" id="ARBA00023136"/>
    </source>
</evidence>
<keyword evidence="2 11" id="KW-0813">Transport</keyword>
<evidence type="ECO:0000256" key="7">
    <source>
        <dbReference type="ARBA" id="ARBA00023053"/>
    </source>
</evidence>
<protein>
    <recommendedName>
        <fullName evidence="11">Na(+)/H(+) antiporter NhaA</fullName>
    </recommendedName>
    <alternativeName>
        <fullName evidence="11">Sodium/proton antiporter NhaA</fullName>
    </alternativeName>
</protein>
<evidence type="ECO:0000256" key="2">
    <source>
        <dbReference type="ARBA" id="ARBA00022448"/>
    </source>
</evidence>
<comment type="function">
    <text evidence="11">Na(+)/H(+) antiporter that extrudes sodium in exchange for external protons.</text>
</comment>
<feature type="transmembrane region" description="Helical" evidence="11">
    <location>
        <begin position="306"/>
        <end position="331"/>
    </location>
</feature>
<dbReference type="STRING" id="117157.SAMN04489717_1834"/>
<dbReference type="Pfam" id="PF06965">
    <property type="entry name" value="Na_H_antiport_1"/>
    <property type="match status" value="1"/>
</dbReference>
<dbReference type="RefSeq" id="WP_092652357.1">
    <property type="nucleotide sequence ID" value="NZ_LT629732.1"/>
</dbReference>
<dbReference type="PANTHER" id="PTHR30341:SF0">
    <property type="entry name" value="NA(+)_H(+) ANTIPORTER NHAA"/>
    <property type="match status" value="1"/>
</dbReference>
<feature type="transmembrane region" description="Helical" evidence="11">
    <location>
        <begin position="102"/>
        <end position="127"/>
    </location>
</feature>
<keyword evidence="6 11" id="KW-1133">Transmembrane helix</keyword>
<dbReference type="AlphaFoldDB" id="A0A1H1Q0X9"/>
<proteinExistence type="inferred from homology"/>
<dbReference type="EMBL" id="LT629732">
    <property type="protein sequence ID" value="SDS16907.1"/>
    <property type="molecule type" value="Genomic_DNA"/>
</dbReference>
<dbReference type="PANTHER" id="PTHR30341">
    <property type="entry name" value="SODIUM ION/PROTON ANTIPORTER NHAA-RELATED"/>
    <property type="match status" value="1"/>
</dbReference>
<dbReference type="GO" id="GO:0005886">
    <property type="term" value="C:plasma membrane"/>
    <property type="evidence" value="ECO:0007669"/>
    <property type="project" value="UniProtKB-SubCell"/>
</dbReference>
<keyword evidence="13" id="KW-1185">Reference proteome</keyword>
<evidence type="ECO:0000256" key="1">
    <source>
        <dbReference type="ARBA" id="ARBA00004429"/>
    </source>
</evidence>
<evidence type="ECO:0000256" key="11">
    <source>
        <dbReference type="HAMAP-Rule" id="MF_01844"/>
    </source>
</evidence>
<dbReference type="Proteomes" id="UP000198983">
    <property type="component" value="Chromosome I"/>
</dbReference>
<dbReference type="Gene3D" id="1.20.1530.10">
    <property type="entry name" value="Na+/H+ antiporter like domain"/>
    <property type="match status" value="1"/>
</dbReference>
<evidence type="ECO:0000313" key="13">
    <source>
        <dbReference type="Proteomes" id="UP000198983"/>
    </source>
</evidence>
<keyword evidence="7 11" id="KW-0915">Sodium</keyword>
<feature type="transmembrane region" description="Helical" evidence="11">
    <location>
        <begin position="73"/>
        <end position="90"/>
    </location>
</feature>
<evidence type="ECO:0000313" key="12">
    <source>
        <dbReference type="EMBL" id="SDS16907.1"/>
    </source>
</evidence>
<evidence type="ECO:0000256" key="4">
    <source>
        <dbReference type="ARBA" id="ARBA00022475"/>
    </source>
</evidence>
<dbReference type="NCBIfam" id="TIGR00773">
    <property type="entry name" value="NhaA"/>
    <property type="match status" value="1"/>
</dbReference>
<comment type="similarity">
    <text evidence="11">Belongs to the NhaA Na(+)/H(+) (TC 2.A.33) antiporter family.</text>
</comment>
<reference evidence="12 13" key="1">
    <citation type="submission" date="2016-10" db="EMBL/GenBank/DDBJ databases">
        <authorList>
            <person name="de Groot N.N."/>
        </authorList>
    </citation>
    <scope>NUCLEOTIDE SEQUENCE [LARGE SCALE GENOMIC DNA]</scope>
    <source>
        <strain evidence="12 13">DSM 22024</strain>
    </source>
</reference>
<dbReference type="GO" id="GO:0015385">
    <property type="term" value="F:sodium:proton antiporter activity"/>
    <property type="evidence" value="ECO:0007669"/>
    <property type="project" value="UniProtKB-UniRule"/>
</dbReference>
<feature type="transmembrane region" description="Helical" evidence="11">
    <location>
        <begin position="168"/>
        <end position="188"/>
    </location>
</feature>
<name>A0A1H1Q0X9_9ACTN</name>
<evidence type="ECO:0000256" key="5">
    <source>
        <dbReference type="ARBA" id="ARBA00022692"/>
    </source>
</evidence>
<dbReference type="InterPro" id="IPR023171">
    <property type="entry name" value="Na/H_antiporter_dom_sf"/>
</dbReference>
<comment type="subcellular location">
    <subcellularLocation>
        <location evidence="1">Cell inner membrane</location>
        <topology evidence="1">Multi-pass membrane protein</topology>
    </subcellularLocation>
    <subcellularLocation>
        <location evidence="11">Cell membrane</location>
        <topology evidence="11">Multi-pass membrane protein</topology>
    </subcellularLocation>
</comment>
<gene>
    <name evidence="11" type="primary">nhaA</name>
    <name evidence="12" type="ORF">SAMN04489717_1834</name>
</gene>
<sequence>MARPTVRIRRLVLPDQTGAERSFLGDVLRQETVGGALLLGAAVIALVWANSPWHAGYEHVREFAIGPLSVEQWAADGLLAIFFYVAGLELKRELVTGSLRRLSLALVPVVAALAGMVVPALLYVAVVAGSGDRSTLGGWAVPTATDIAFALAVLAVAGSALPAALRAFLLTLAVVDDLGAITVIAVFFTDHLDLLALAAAVALLGVYAYLQRRRVRTPWIYLPLAIAVWWFVHESGVHATVAGVALGLLTRVRPDPGEEHSPAERLEHRIRPLSAGLAVPAFALFAAGVPVSAAALGAMVRDPAAVGVMVGLVVGKAVGVFGGAWLTATFTRADLNPDLEWRDLFAVAALSGIGFTVSLLVSDLAFGSDPAEAARVKAAVLTASLVAAAIAVVLLRLRLRARQVTSS</sequence>